<evidence type="ECO:0000313" key="2">
    <source>
        <dbReference type="EMBL" id="OTP79308.1"/>
    </source>
</evidence>
<accession>A0A242N6R1</accession>
<reference evidence="2 3" key="1">
    <citation type="submission" date="2017-03" db="EMBL/GenBank/DDBJ databases">
        <title>Genome analysis of strain PAMC 26510.</title>
        <authorList>
            <person name="Oh H.-M."/>
            <person name="Yang J.-A."/>
        </authorList>
    </citation>
    <scope>NUCLEOTIDE SEQUENCE [LARGE SCALE GENOMIC DNA]</scope>
    <source>
        <strain evidence="2 3">PAMC 26510</strain>
    </source>
</reference>
<gene>
    <name evidence="2" type="ORF">PAMC26510_05920</name>
</gene>
<organism evidence="2 3">
    <name type="scientific">Caballeronia sordidicola</name>
    <name type="common">Burkholderia sordidicola</name>
    <dbReference type="NCBI Taxonomy" id="196367"/>
    <lineage>
        <taxon>Bacteria</taxon>
        <taxon>Pseudomonadati</taxon>
        <taxon>Pseudomonadota</taxon>
        <taxon>Betaproteobacteria</taxon>
        <taxon>Burkholderiales</taxon>
        <taxon>Burkholderiaceae</taxon>
        <taxon>Caballeronia</taxon>
    </lineage>
</organism>
<feature type="domain" description="DUF4158" evidence="1">
    <location>
        <begin position="13"/>
        <end position="87"/>
    </location>
</feature>
<dbReference type="Pfam" id="PF13700">
    <property type="entry name" value="DUF4158"/>
    <property type="match status" value="1"/>
</dbReference>
<dbReference type="EMBL" id="NBTY01000029">
    <property type="protein sequence ID" value="OTP79308.1"/>
    <property type="molecule type" value="Genomic_DNA"/>
</dbReference>
<sequence>MPGLELRYVGQDRLPARLSEFDVERYFALTDSDIAAINERFRRDRLAGVAIQLVFLRASGRTLDHVGTLPRQLLRHIGERLGLPTPTIASLRTL</sequence>
<comment type="caution">
    <text evidence="2">The sequence shown here is derived from an EMBL/GenBank/DDBJ whole genome shotgun (WGS) entry which is preliminary data.</text>
</comment>
<dbReference type="AlphaFoldDB" id="A0A242N6R1"/>
<evidence type="ECO:0000259" key="1">
    <source>
        <dbReference type="Pfam" id="PF13700"/>
    </source>
</evidence>
<evidence type="ECO:0000313" key="3">
    <source>
        <dbReference type="Proteomes" id="UP000194546"/>
    </source>
</evidence>
<name>A0A242N6R1_CABSO</name>
<proteinExistence type="predicted"/>
<dbReference type="InterPro" id="IPR025296">
    <property type="entry name" value="DUF4158"/>
</dbReference>
<dbReference type="Proteomes" id="UP000194546">
    <property type="component" value="Unassembled WGS sequence"/>
</dbReference>
<protein>
    <submittedName>
        <fullName evidence="2">Transposase for insertion sequence element</fullName>
    </submittedName>
</protein>